<dbReference type="InterPro" id="IPR000572">
    <property type="entry name" value="OxRdtase_Mopterin-bd_dom"/>
</dbReference>
<proteinExistence type="predicted"/>
<dbReference type="RefSeq" id="WP_262688070.1">
    <property type="nucleotide sequence ID" value="NZ_JAOQIO010000115.1"/>
</dbReference>
<evidence type="ECO:0000259" key="1">
    <source>
        <dbReference type="Pfam" id="PF00174"/>
    </source>
</evidence>
<dbReference type="Gene3D" id="3.90.420.10">
    <property type="entry name" value="Oxidoreductase, molybdopterin-binding domain"/>
    <property type="match status" value="1"/>
</dbReference>
<dbReference type="SUPFAM" id="SSF56524">
    <property type="entry name" value="Oxidoreductase molybdopterin-binding domain"/>
    <property type="match status" value="1"/>
</dbReference>
<evidence type="ECO:0000313" key="3">
    <source>
        <dbReference type="Proteomes" id="UP001652445"/>
    </source>
</evidence>
<feature type="domain" description="Oxidoreductase molybdopterin-binding" evidence="1">
    <location>
        <begin position="67"/>
        <end position="130"/>
    </location>
</feature>
<protein>
    <submittedName>
        <fullName evidence="2">Molybdopterin-dependent oxidoreductase</fullName>
    </submittedName>
</protein>
<organism evidence="2 3">
    <name type="scientific">Paenibacillus baimaensis</name>
    <dbReference type="NCBI Taxonomy" id="2982185"/>
    <lineage>
        <taxon>Bacteria</taxon>
        <taxon>Bacillati</taxon>
        <taxon>Bacillota</taxon>
        <taxon>Bacilli</taxon>
        <taxon>Bacillales</taxon>
        <taxon>Paenibacillaceae</taxon>
        <taxon>Paenibacillus</taxon>
    </lineage>
</organism>
<reference evidence="2 3" key="1">
    <citation type="submission" date="2022-09" db="EMBL/GenBank/DDBJ databases">
        <authorList>
            <person name="Han X.L."/>
            <person name="Wang Q."/>
            <person name="Lu T."/>
        </authorList>
    </citation>
    <scope>NUCLEOTIDE SEQUENCE [LARGE SCALE GENOMIC DNA]</scope>
    <source>
        <strain evidence="2 3">WQ 127069</strain>
    </source>
</reference>
<dbReference type="EMBL" id="JAOQIO010000115">
    <property type="protein sequence ID" value="MCU6797260.1"/>
    <property type="molecule type" value="Genomic_DNA"/>
</dbReference>
<sequence length="152" mass="17330">MKIRVYDEVSGHAELTVQEMAALAPRLVSLEERVPGVQGQAFELKAWYAAWQNQQQHRAEGEPARMTVEAVDEFQASIPWRELGEAVFLFEQNGESLSKGFPIRLYVPNGSSECLNVKSVVQIRFQYTDDSSQEATYGFKNQVTLEELKFRK</sequence>
<name>A0ABT2URH7_9BACL</name>
<dbReference type="Proteomes" id="UP001652445">
    <property type="component" value="Unassembled WGS sequence"/>
</dbReference>
<dbReference type="InterPro" id="IPR036374">
    <property type="entry name" value="OxRdtase_Mopterin-bd_sf"/>
</dbReference>
<evidence type="ECO:0000313" key="2">
    <source>
        <dbReference type="EMBL" id="MCU6797260.1"/>
    </source>
</evidence>
<comment type="caution">
    <text evidence="2">The sequence shown here is derived from an EMBL/GenBank/DDBJ whole genome shotgun (WGS) entry which is preliminary data.</text>
</comment>
<keyword evidence="3" id="KW-1185">Reference proteome</keyword>
<accession>A0ABT2URH7</accession>
<gene>
    <name evidence="2" type="ORF">OB236_34540</name>
</gene>
<dbReference type="Pfam" id="PF00174">
    <property type="entry name" value="Oxidored_molyb"/>
    <property type="match status" value="1"/>
</dbReference>